<feature type="region of interest" description="Disordered" evidence="1">
    <location>
        <begin position="1"/>
        <end position="22"/>
    </location>
</feature>
<accession>A0A6A6DLD5</accession>
<evidence type="ECO:0000256" key="1">
    <source>
        <dbReference type="SAM" id="MobiDB-lite"/>
    </source>
</evidence>
<dbReference type="EMBL" id="ML994673">
    <property type="protein sequence ID" value="KAF2178750.1"/>
    <property type="molecule type" value="Genomic_DNA"/>
</dbReference>
<gene>
    <name evidence="2" type="ORF">K469DRAFT_695273</name>
</gene>
<dbReference type="OrthoDB" id="10597133at2759"/>
<keyword evidence="3" id="KW-1185">Reference proteome</keyword>
<sequence>MGDRSPSSSTNSTSASSVSDSVSTPLSAVDEASLEPCGPLGEFLFTLLFALPQIKEFFSAGPAAVAARVLARGDARLEILKKYGPRFRELPISAKFERFLTDRSLALSYERSKQSSSQAFVKLLYLTSKEDESLVLDATYHGNAWRAFEEEVREPGISAVACCEHSLFKKGVPRSDMKKCAEFLEQPPFKSILQLARSISNNLNIIQDEFDKAMGVEMGTGSTHERQGGCPPQAIANGISSPKRHSQSARAVPLSMGDNFREQYPQTGSGSGWEGGIDHSAVPQNGIRPPQSNNPSAFDDNLLPTPPPADVYPPFDVRLFQAQVGFPPFNVNSFTPLPPPNNFHENEVTGFNM</sequence>
<feature type="region of interest" description="Disordered" evidence="1">
    <location>
        <begin position="219"/>
        <end position="306"/>
    </location>
</feature>
<evidence type="ECO:0000313" key="3">
    <source>
        <dbReference type="Proteomes" id="UP000800200"/>
    </source>
</evidence>
<dbReference type="AlphaFoldDB" id="A0A6A6DLD5"/>
<name>A0A6A6DLD5_9PEZI</name>
<reference evidence="2" key="1">
    <citation type="journal article" date="2020" name="Stud. Mycol.">
        <title>101 Dothideomycetes genomes: a test case for predicting lifestyles and emergence of pathogens.</title>
        <authorList>
            <person name="Haridas S."/>
            <person name="Albert R."/>
            <person name="Binder M."/>
            <person name="Bloem J."/>
            <person name="Labutti K."/>
            <person name="Salamov A."/>
            <person name="Andreopoulos B."/>
            <person name="Baker S."/>
            <person name="Barry K."/>
            <person name="Bills G."/>
            <person name="Bluhm B."/>
            <person name="Cannon C."/>
            <person name="Castanera R."/>
            <person name="Culley D."/>
            <person name="Daum C."/>
            <person name="Ezra D."/>
            <person name="Gonzalez J."/>
            <person name="Henrissat B."/>
            <person name="Kuo A."/>
            <person name="Liang C."/>
            <person name="Lipzen A."/>
            <person name="Lutzoni F."/>
            <person name="Magnuson J."/>
            <person name="Mondo S."/>
            <person name="Nolan M."/>
            <person name="Ohm R."/>
            <person name="Pangilinan J."/>
            <person name="Park H.-J."/>
            <person name="Ramirez L."/>
            <person name="Alfaro M."/>
            <person name="Sun H."/>
            <person name="Tritt A."/>
            <person name="Yoshinaga Y."/>
            <person name="Zwiers L.-H."/>
            <person name="Turgeon B."/>
            <person name="Goodwin S."/>
            <person name="Spatafora J."/>
            <person name="Crous P."/>
            <person name="Grigoriev I."/>
        </authorList>
    </citation>
    <scope>NUCLEOTIDE SEQUENCE</scope>
    <source>
        <strain evidence="2">CBS 207.26</strain>
    </source>
</reference>
<evidence type="ECO:0000313" key="2">
    <source>
        <dbReference type="EMBL" id="KAF2178750.1"/>
    </source>
</evidence>
<proteinExistence type="predicted"/>
<dbReference type="Proteomes" id="UP000800200">
    <property type="component" value="Unassembled WGS sequence"/>
</dbReference>
<organism evidence="2 3">
    <name type="scientific">Zopfia rhizophila CBS 207.26</name>
    <dbReference type="NCBI Taxonomy" id="1314779"/>
    <lineage>
        <taxon>Eukaryota</taxon>
        <taxon>Fungi</taxon>
        <taxon>Dikarya</taxon>
        <taxon>Ascomycota</taxon>
        <taxon>Pezizomycotina</taxon>
        <taxon>Dothideomycetes</taxon>
        <taxon>Dothideomycetes incertae sedis</taxon>
        <taxon>Zopfiaceae</taxon>
        <taxon>Zopfia</taxon>
    </lineage>
</organism>
<protein>
    <submittedName>
        <fullName evidence="2">Uncharacterized protein</fullName>
    </submittedName>
</protein>